<dbReference type="Proteomes" id="UP000268857">
    <property type="component" value="Unassembled WGS sequence"/>
</dbReference>
<dbReference type="AlphaFoldDB" id="A0A433N5Q3"/>
<dbReference type="RefSeq" id="WP_016876326.1">
    <property type="nucleotide sequence ID" value="NZ_AJLN01000074.1"/>
</dbReference>
<organism evidence="2 3">
    <name type="scientific">Chlorogloeopsis fritschii PCC 6912</name>
    <dbReference type="NCBI Taxonomy" id="211165"/>
    <lineage>
        <taxon>Bacteria</taxon>
        <taxon>Bacillati</taxon>
        <taxon>Cyanobacteriota</taxon>
        <taxon>Cyanophyceae</taxon>
        <taxon>Nostocales</taxon>
        <taxon>Chlorogloeopsidaceae</taxon>
        <taxon>Chlorogloeopsis</taxon>
    </lineage>
</organism>
<proteinExistence type="predicted"/>
<keyword evidence="3" id="KW-1185">Reference proteome</keyword>
<evidence type="ECO:0000256" key="1">
    <source>
        <dbReference type="SAM" id="Phobius"/>
    </source>
</evidence>
<dbReference type="SUPFAM" id="SSF53474">
    <property type="entry name" value="alpha/beta-Hydrolases"/>
    <property type="match status" value="1"/>
</dbReference>
<dbReference type="STRING" id="211165.GCA_000317285_02591"/>
<name>A0A433N5Q3_CHLFR</name>
<dbReference type="InterPro" id="IPR029058">
    <property type="entry name" value="AB_hydrolase_fold"/>
</dbReference>
<dbReference type="OrthoDB" id="107212at2"/>
<sequence>MGNNTSSNLPEIWHYEQKDGYKIYQSGSHVKANFIRVFVPDNPYFNKQGKLKLITYLHGFALCMPQFYEAHLEVLAKRGYYIFFLDFQKSEYPNSRVAEKTQKANVEKPHFSLWVSRALKIATNKSSKFNKFQPESLFSSLEEQTSQEIPTIQGNLDEPKRFNYLRTSLAVATIILIVKLIYTWFNDTYGKNLIHLISTVGFSLAHQPSEWIKNAIALTEQSWQHLCKVNPQLAQQEFDFYVFGHSLGGLLALSWPIYITDENQKKFFPQQIITADPAPSTEMGIPRIAIWILKLFRSPFATAPINISDIGSQLNIPIGIMHGADDDIVKPQSWVKTSYWQPLSNFDYIASQEKKIYFSLSNQQHHPPLIAFHNQAVTDTTYYDDALFENFGGVKKGPNDYNNQYVWPGLSLVVEDQVRVDRLLGNFPLQTVQVTDILPDQGGDFKSIITVILAVSVVLALGYWLRFGSFLTSN</sequence>
<comment type="caution">
    <text evidence="2">The sequence shown here is derived from an EMBL/GenBank/DDBJ whole genome shotgun (WGS) entry which is preliminary data.</text>
</comment>
<evidence type="ECO:0000313" key="2">
    <source>
        <dbReference type="EMBL" id="RUR76777.1"/>
    </source>
</evidence>
<evidence type="ECO:0000313" key="3">
    <source>
        <dbReference type="Proteomes" id="UP000268857"/>
    </source>
</evidence>
<accession>A0A433N5Q3</accession>
<keyword evidence="1" id="KW-0812">Transmembrane</keyword>
<dbReference type="Gene3D" id="3.40.50.1820">
    <property type="entry name" value="alpha/beta hydrolase"/>
    <property type="match status" value="1"/>
</dbReference>
<gene>
    <name evidence="2" type="ORF">PCC6912_41810</name>
</gene>
<keyword evidence="1" id="KW-0472">Membrane</keyword>
<dbReference type="EMBL" id="RSCJ01000019">
    <property type="protein sequence ID" value="RUR76777.1"/>
    <property type="molecule type" value="Genomic_DNA"/>
</dbReference>
<reference evidence="2 3" key="1">
    <citation type="journal article" date="2019" name="Genome Biol. Evol.">
        <title>Day and night: Metabolic profiles and evolutionary relationships of six axenic non-marine cyanobacteria.</title>
        <authorList>
            <person name="Will S.E."/>
            <person name="Henke P."/>
            <person name="Boedeker C."/>
            <person name="Huang S."/>
            <person name="Brinkmann H."/>
            <person name="Rohde M."/>
            <person name="Jarek M."/>
            <person name="Friedl T."/>
            <person name="Seufert S."/>
            <person name="Schumacher M."/>
            <person name="Overmann J."/>
            <person name="Neumann-Schaal M."/>
            <person name="Petersen J."/>
        </authorList>
    </citation>
    <scope>NUCLEOTIDE SEQUENCE [LARGE SCALE GENOMIC DNA]</scope>
    <source>
        <strain evidence="2 3">PCC 6912</strain>
    </source>
</reference>
<keyword evidence="1" id="KW-1133">Transmembrane helix</keyword>
<protein>
    <submittedName>
        <fullName evidence="2">Uncharacterized protein</fullName>
    </submittedName>
</protein>
<feature type="transmembrane region" description="Helical" evidence="1">
    <location>
        <begin position="447"/>
        <end position="465"/>
    </location>
</feature>